<comment type="catalytic activity">
    <reaction evidence="9 10">
        <text>L-cysteinyl-[protein] + hexadecanoyl-CoA = S-hexadecanoyl-L-cysteinyl-[protein] + CoA</text>
        <dbReference type="Rhea" id="RHEA:36683"/>
        <dbReference type="Rhea" id="RHEA-COMP:10131"/>
        <dbReference type="Rhea" id="RHEA-COMP:11032"/>
        <dbReference type="ChEBI" id="CHEBI:29950"/>
        <dbReference type="ChEBI" id="CHEBI:57287"/>
        <dbReference type="ChEBI" id="CHEBI:57379"/>
        <dbReference type="ChEBI" id="CHEBI:74151"/>
        <dbReference type="EC" id="2.3.1.225"/>
    </reaction>
</comment>
<dbReference type="PANTHER" id="PTHR22883:SF43">
    <property type="entry name" value="PALMITOYLTRANSFERASE APP"/>
    <property type="match status" value="1"/>
</dbReference>
<dbReference type="GO" id="GO:0005783">
    <property type="term" value="C:endoplasmic reticulum"/>
    <property type="evidence" value="ECO:0007669"/>
    <property type="project" value="TreeGrafter"/>
</dbReference>
<feature type="transmembrane region" description="Helical" evidence="10">
    <location>
        <begin position="91"/>
        <end position="113"/>
    </location>
</feature>
<keyword evidence="6" id="KW-0564">Palmitate</keyword>
<evidence type="ECO:0000313" key="13">
    <source>
        <dbReference type="Proteomes" id="UP001149090"/>
    </source>
</evidence>
<evidence type="ECO:0000256" key="3">
    <source>
        <dbReference type="ARBA" id="ARBA00022692"/>
    </source>
</evidence>
<dbReference type="PANTHER" id="PTHR22883">
    <property type="entry name" value="ZINC FINGER DHHC DOMAIN CONTAINING PROTEIN"/>
    <property type="match status" value="1"/>
</dbReference>
<dbReference type="EMBL" id="JAPDFW010000057">
    <property type="protein sequence ID" value="KAJ5077626.1"/>
    <property type="molecule type" value="Genomic_DNA"/>
</dbReference>
<dbReference type="OrthoDB" id="4096362at2759"/>
<keyword evidence="3 10" id="KW-0812">Transmembrane</keyword>
<evidence type="ECO:0000256" key="2">
    <source>
        <dbReference type="ARBA" id="ARBA00022679"/>
    </source>
</evidence>
<comment type="domain">
    <text evidence="10">The DHHC domain is required for palmitoyltransferase activity.</text>
</comment>
<accession>A0A9Q0LRY9</accession>
<dbReference type="InterPro" id="IPR001594">
    <property type="entry name" value="Palmitoyltrfase_DHHC"/>
</dbReference>
<keyword evidence="8 10" id="KW-0012">Acyltransferase</keyword>
<name>A0A9Q0LRY9_ANAIG</name>
<reference evidence="12" key="1">
    <citation type="submission" date="2022-10" db="EMBL/GenBank/DDBJ databases">
        <title>Novel sulphate-reducing endosymbionts in the free-living metamonad Anaeramoeba.</title>
        <authorList>
            <person name="Jerlstrom-Hultqvist J."/>
            <person name="Cepicka I."/>
            <person name="Gallot-Lavallee L."/>
            <person name="Salas-Leiva D."/>
            <person name="Curtis B.A."/>
            <person name="Zahonova K."/>
            <person name="Pipaliya S."/>
            <person name="Dacks J."/>
            <person name="Roger A.J."/>
        </authorList>
    </citation>
    <scope>NUCLEOTIDE SEQUENCE</scope>
    <source>
        <strain evidence="12">BMAN</strain>
    </source>
</reference>
<evidence type="ECO:0000256" key="10">
    <source>
        <dbReference type="RuleBase" id="RU079119"/>
    </source>
</evidence>
<keyword evidence="2 10" id="KW-0808">Transferase</keyword>
<evidence type="ECO:0000313" key="12">
    <source>
        <dbReference type="EMBL" id="KAJ5077626.1"/>
    </source>
</evidence>
<dbReference type="GO" id="GO:0005794">
    <property type="term" value="C:Golgi apparatus"/>
    <property type="evidence" value="ECO:0007669"/>
    <property type="project" value="TreeGrafter"/>
</dbReference>
<gene>
    <name evidence="12" type="ORF">M0811_05725</name>
</gene>
<dbReference type="PROSITE" id="PS50216">
    <property type="entry name" value="DHHC"/>
    <property type="match status" value="1"/>
</dbReference>
<evidence type="ECO:0000256" key="4">
    <source>
        <dbReference type="ARBA" id="ARBA00022989"/>
    </source>
</evidence>
<evidence type="ECO:0000256" key="5">
    <source>
        <dbReference type="ARBA" id="ARBA00023136"/>
    </source>
</evidence>
<feature type="transmembrane region" description="Helical" evidence="10">
    <location>
        <begin position="238"/>
        <end position="261"/>
    </location>
</feature>
<dbReference type="GO" id="GO:0006612">
    <property type="term" value="P:protein targeting to membrane"/>
    <property type="evidence" value="ECO:0007669"/>
    <property type="project" value="TreeGrafter"/>
</dbReference>
<evidence type="ECO:0000256" key="7">
    <source>
        <dbReference type="ARBA" id="ARBA00023288"/>
    </source>
</evidence>
<dbReference type="GO" id="GO:0019706">
    <property type="term" value="F:protein-cysteine S-palmitoyltransferase activity"/>
    <property type="evidence" value="ECO:0007669"/>
    <property type="project" value="UniProtKB-EC"/>
</dbReference>
<keyword evidence="7" id="KW-0449">Lipoprotein</keyword>
<dbReference type="AlphaFoldDB" id="A0A9Q0LRY9"/>
<keyword evidence="13" id="KW-1185">Reference proteome</keyword>
<keyword evidence="5 10" id="KW-0472">Membrane</keyword>
<evidence type="ECO:0000256" key="6">
    <source>
        <dbReference type="ARBA" id="ARBA00023139"/>
    </source>
</evidence>
<comment type="subcellular location">
    <subcellularLocation>
        <location evidence="1">Endomembrane system</location>
        <topology evidence="1">Multi-pass membrane protein</topology>
    </subcellularLocation>
</comment>
<evidence type="ECO:0000259" key="11">
    <source>
        <dbReference type="Pfam" id="PF01529"/>
    </source>
</evidence>
<comment type="caution">
    <text evidence="12">The sequence shown here is derived from an EMBL/GenBank/DDBJ whole genome shotgun (WGS) entry which is preliminary data.</text>
</comment>
<sequence length="375" mass="43597">MEIYSSYEFDKINSSRHSKRRLYEIYPGKNTFCCKGSISTGPDIKKLIGALLLYNLPIFIFLGLQIYWIHQKNSQNEKYINWIDSHFNLKASLFFSFLFWFLTNLFLLLTSFVDPGVIQRKPFSNNGKNENENSNSKPDSCHIKHIKLEKVYCVTCNIYRPPRTSHCSNCNNCVMVFDHHCPWVGTDIGLRNYRFFASFLFSVLTTSIYTTALCAFFLISIVYDFFQKKHQQTGYPLYLALSFSLSLISLGFGIFGIYAILSLVKLHCFLISKNLTTREYLKDIYVGTDNPFDNGCLSNWKEKFCTKIPPKQINYRAFATHKEITSLENQLEENRGGFLGSKKAKEILKQEAEKIRIEFEVIDTPHMNGEWIELK</sequence>
<dbReference type="EC" id="2.3.1.225" evidence="10"/>
<dbReference type="OMA" id="CFFFLWF"/>
<evidence type="ECO:0000256" key="1">
    <source>
        <dbReference type="ARBA" id="ARBA00004127"/>
    </source>
</evidence>
<evidence type="ECO:0000256" key="8">
    <source>
        <dbReference type="ARBA" id="ARBA00023315"/>
    </source>
</evidence>
<keyword evidence="4 10" id="KW-1133">Transmembrane helix</keyword>
<dbReference type="Pfam" id="PF01529">
    <property type="entry name" value="DHHC"/>
    <property type="match status" value="1"/>
</dbReference>
<feature type="transmembrane region" description="Helical" evidence="10">
    <location>
        <begin position="47"/>
        <end position="70"/>
    </location>
</feature>
<comment type="similarity">
    <text evidence="10">Belongs to the DHHC palmitoyltransferase family.</text>
</comment>
<dbReference type="Proteomes" id="UP001149090">
    <property type="component" value="Unassembled WGS sequence"/>
</dbReference>
<feature type="transmembrane region" description="Helical" evidence="10">
    <location>
        <begin position="199"/>
        <end position="226"/>
    </location>
</feature>
<protein>
    <recommendedName>
        <fullName evidence="10">Palmitoyltransferase</fullName>
        <ecNumber evidence="10">2.3.1.225</ecNumber>
    </recommendedName>
</protein>
<evidence type="ECO:0000256" key="9">
    <source>
        <dbReference type="ARBA" id="ARBA00048048"/>
    </source>
</evidence>
<dbReference type="InterPro" id="IPR039859">
    <property type="entry name" value="PFA4/ZDH16/20/ERF2-like"/>
</dbReference>
<feature type="domain" description="Palmitoyltransferase DHHC" evidence="11">
    <location>
        <begin position="149"/>
        <end position="283"/>
    </location>
</feature>
<proteinExistence type="inferred from homology"/>
<organism evidence="12 13">
    <name type="scientific">Anaeramoeba ignava</name>
    <name type="common">Anaerobic marine amoeba</name>
    <dbReference type="NCBI Taxonomy" id="1746090"/>
    <lineage>
        <taxon>Eukaryota</taxon>
        <taxon>Metamonada</taxon>
        <taxon>Anaeramoebidae</taxon>
        <taxon>Anaeramoeba</taxon>
    </lineage>
</organism>